<gene>
    <name evidence="1" type="ORF">B9T62_07140</name>
</gene>
<protein>
    <submittedName>
        <fullName evidence="1">Uncharacterized protein</fullName>
    </submittedName>
</protein>
<dbReference type="KEGG" id="pdh:B9T62_07140"/>
<dbReference type="EMBL" id="CP021780">
    <property type="protein sequence ID" value="ASA20591.1"/>
    <property type="molecule type" value="Genomic_DNA"/>
</dbReference>
<reference evidence="1 2" key="1">
    <citation type="submission" date="2017-06" db="EMBL/GenBank/DDBJ databases">
        <title>Complete genome sequence of Paenibacillus donghaensis KCTC 13049T isolated from East Sea sediment, South Korea.</title>
        <authorList>
            <person name="Jung B.K."/>
            <person name="Hong S.-J."/>
            <person name="Shin J.-H."/>
        </authorList>
    </citation>
    <scope>NUCLEOTIDE SEQUENCE [LARGE SCALE GENOMIC DNA]</scope>
    <source>
        <strain evidence="1 2">KCTC 13049</strain>
    </source>
</reference>
<name>A0A2Z2KL02_9BACL</name>
<sequence>MNLQLISGKSGLIRLNAQIRCLFGYYLGPLALFARNPRFDFRWLRTQEPLFAVHRPFCRINGPRSLYITENPRFRACFDDLGAIRSVRRQKIADKRK</sequence>
<dbReference type="Proteomes" id="UP000249890">
    <property type="component" value="Chromosome"/>
</dbReference>
<evidence type="ECO:0000313" key="2">
    <source>
        <dbReference type="Proteomes" id="UP000249890"/>
    </source>
</evidence>
<accession>A0A2Z2KL02</accession>
<keyword evidence="2" id="KW-1185">Reference proteome</keyword>
<evidence type="ECO:0000313" key="1">
    <source>
        <dbReference type="EMBL" id="ASA20591.1"/>
    </source>
</evidence>
<proteinExistence type="predicted"/>
<organism evidence="1 2">
    <name type="scientific">Paenibacillus donghaensis</name>
    <dbReference type="NCBI Taxonomy" id="414771"/>
    <lineage>
        <taxon>Bacteria</taxon>
        <taxon>Bacillati</taxon>
        <taxon>Bacillota</taxon>
        <taxon>Bacilli</taxon>
        <taxon>Bacillales</taxon>
        <taxon>Paenibacillaceae</taxon>
        <taxon>Paenibacillus</taxon>
    </lineage>
</organism>
<dbReference type="AlphaFoldDB" id="A0A2Z2KL02"/>